<evidence type="ECO:0000313" key="2">
    <source>
        <dbReference type="EMBL" id="PPK81894.1"/>
    </source>
</evidence>
<dbReference type="Proteomes" id="UP000237749">
    <property type="component" value="Unassembled WGS sequence"/>
</dbReference>
<evidence type="ECO:0000256" key="1">
    <source>
        <dbReference type="SAM" id="MobiDB-lite"/>
    </source>
</evidence>
<sequence length="188" mass="21410">MNNEQNVHANELDSRIGDNHLDMMKAALPYMNVPQQRMISTFVKFNELQRTINLFEDGEVAAMGICSAGEKERSNSPLEMLNTIKPYANPSEQDLIDLFINIFQGFNMANAYSESVPSSTIPLQAQAQSQPRNQAQSDGQNRTNNSHRQNSNPFGRMPFEQLKNFMPPEQQSRLETMQMMMSAMQQMN</sequence>
<name>A0A2S6HVA9_9FIRM</name>
<reference evidence="2 3" key="1">
    <citation type="submission" date="2018-02" db="EMBL/GenBank/DDBJ databases">
        <title>Genomic Encyclopedia of Archaeal and Bacterial Type Strains, Phase II (KMG-II): from individual species to whole genera.</title>
        <authorList>
            <person name="Goeker M."/>
        </authorList>
    </citation>
    <scope>NUCLEOTIDE SEQUENCE [LARGE SCALE GENOMIC DNA]</scope>
    <source>
        <strain evidence="2 3">DSM 3808</strain>
    </source>
</reference>
<feature type="compositionally biased region" description="Polar residues" evidence="1">
    <location>
        <begin position="119"/>
        <end position="153"/>
    </location>
</feature>
<gene>
    <name evidence="2" type="ORF">BXY41_103103</name>
</gene>
<dbReference type="EMBL" id="PTJA01000003">
    <property type="protein sequence ID" value="PPK81894.1"/>
    <property type="molecule type" value="Genomic_DNA"/>
</dbReference>
<organism evidence="2 3">
    <name type="scientific">Lacrimispora xylanisolvens</name>
    <dbReference type="NCBI Taxonomy" id="384636"/>
    <lineage>
        <taxon>Bacteria</taxon>
        <taxon>Bacillati</taxon>
        <taxon>Bacillota</taxon>
        <taxon>Clostridia</taxon>
        <taxon>Lachnospirales</taxon>
        <taxon>Lachnospiraceae</taxon>
        <taxon>Lacrimispora</taxon>
    </lineage>
</organism>
<accession>A0A2S6HVA9</accession>
<evidence type="ECO:0000313" key="3">
    <source>
        <dbReference type="Proteomes" id="UP000237749"/>
    </source>
</evidence>
<dbReference type="AlphaFoldDB" id="A0A2S6HVA9"/>
<keyword evidence="3" id="KW-1185">Reference proteome</keyword>
<feature type="region of interest" description="Disordered" evidence="1">
    <location>
        <begin position="119"/>
        <end position="160"/>
    </location>
</feature>
<protein>
    <submittedName>
        <fullName evidence="2">Uncharacterized protein</fullName>
    </submittedName>
</protein>
<dbReference type="OrthoDB" id="2063172at2"/>
<dbReference type="RefSeq" id="WP_104435892.1">
    <property type="nucleotide sequence ID" value="NZ_PTJA01000003.1"/>
</dbReference>
<comment type="caution">
    <text evidence="2">The sequence shown here is derived from an EMBL/GenBank/DDBJ whole genome shotgun (WGS) entry which is preliminary data.</text>
</comment>
<proteinExistence type="predicted"/>